<dbReference type="AlphaFoldDB" id="A0A2H5XEM0"/>
<sequence length="410" mass="45840">MVKVLQGSATKLPYPDNFFDAVITDPPWCDNVNYSALSDFFYVWLKRVVGDLYPELFATPLTPKSEEIVQDPNRHGGKEKAKAFFEQMLTQAFREIYRVLKDDGIAVIVFAHTSVEAWESAIKALLDADLYLTASLPIHTEMETRLLARGTAALASSVYMVCRKRLGQEVGEYRKVINEMQDAIPKSLERFWDAGISGADFWQSSIGPAVAVFGRYKKVVKQDGTEVSVRELLEEARKIVAQYALKRVLEKVGGDAYTVGGLDPLTRLYLVWRWTFGGGRTKVPFDAALRVARAEGVDLHDVARGDGLVKVKGGDVWVIGPNERKSDKKFMQAERFASLVDVLHRAVLAWQSGDEGILQNLLTQYSGNDLFWQVAQAIAEVLPEGDEERRLLHGFLAMRGKIGRFGGLFS</sequence>
<dbReference type="Gene3D" id="3.40.50.150">
    <property type="entry name" value="Vaccinia Virus protein VP39"/>
    <property type="match status" value="1"/>
</dbReference>
<dbReference type="Proteomes" id="UP000236173">
    <property type="component" value="Unassembled WGS sequence"/>
</dbReference>
<dbReference type="EMBL" id="BEHT01000032">
    <property type="protein sequence ID" value="GBC99631.1"/>
    <property type="molecule type" value="Genomic_DNA"/>
</dbReference>
<reference evidence="2" key="1">
    <citation type="submission" date="2017-09" db="EMBL/GenBank/DDBJ databases">
        <title>Metaegenomics of thermophilic ammonia-oxidizing enrichment culture.</title>
        <authorList>
            <person name="Kato S."/>
            <person name="Suzuki K."/>
        </authorList>
    </citation>
    <scope>NUCLEOTIDE SEQUENCE [LARGE SCALE GENOMIC DNA]</scope>
</reference>
<comment type="caution">
    <text evidence="1">The sequence shown here is derived from an EMBL/GenBank/DDBJ whole genome shotgun (WGS) entry which is preliminary data.</text>
</comment>
<proteinExistence type="predicted"/>
<dbReference type="InterPro" id="IPR029063">
    <property type="entry name" value="SAM-dependent_MTases_sf"/>
</dbReference>
<dbReference type="GO" id="GO:0008168">
    <property type="term" value="F:methyltransferase activity"/>
    <property type="evidence" value="ECO:0007669"/>
    <property type="project" value="InterPro"/>
</dbReference>
<name>A0A2H5XEM0_9BACT</name>
<gene>
    <name evidence="1" type="ORF">HRbin17_02160</name>
</gene>
<dbReference type="SUPFAM" id="SSF53335">
    <property type="entry name" value="S-adenosyl-L-methionine-dependent methyltransferases"/>
    <property type="match status" value="1"/>
</dbReference>
<protein>
    <recommendedName>
        <fullName evidence="3">DNA methylase N-4/N-6 domain-containing protein</fullName>
    </recommendedName>
</protein>
<dbReference type="InterPro" id="IPR002052">
    <property type="entry name" value="DNA_methylase_N6_adenine_CS"/>
</dbReference>
<evidence type="ECO:0000313" key="1">
    <source>
        <dbReference type="EMBL" id="GBC99631.1"/>
    </source>
</evidence>
<evidence type="ECO:0008006" key="3">
    <source>
        <dbReference type="Google" id="ProtNLM"/>
    </source>
</evidence>
<accession>A0A2H5XEM0</accession>
<dbReference type="PROSITE" id="PS00092">
    <property type="entry name" value="N6_MTASE"/>
    <property type="match status" value="1"/>
</dbReference>
<dbReference type="GO" id="GO:0032259">
    <property type="term" value="P:methylation"/>
    <property type="evidence" value="ECO:0007669"/>
    <property type="project" value="InterPro"/>
</dbReference>
<organism evidence="1 2">
    <name type="scientific">Candidatus Fervidibacter japonicus</name>
    <dbReference type="NCBI Taxonomy" id="2035412"/>
    <lineage>
        <taxon>Bacteria</taxon>
        <taxon>Candidatus Fervidibacterota</taxon>
        <taxon>Candidatus Fervidibacter</taxon>
    </lineage>
</organism>
<evidence type="ECO:0000313" key="2">
    <source>
        <dbReference type="Proteomes" id="UP000236173"/>
    </source>
</evidence>
<dbReference type="GO" id="GO:0003676">
    <property type="term" value="F:nucleic acid binding"/>
    <property type="evidence" value="ECO:0007669"/>
    <property type="project" value="InterPro"/>
</dbReference>